<reference evidence="1" key="1">
    <citation type="submission" date="2022-03" db="EMBL/GenBank/DDBJ databases">
        <title>Genomic analyses of argali, domestic sheep and their hybrids provide insights into chromosomal evolution, heterosis and genetic basis of agronomic traits.</title>
        <authorList>
            <person name="Li M."/>
        </authorList>
    </citation>
    <scope>NUCLEOTIDE SEQUENCE</scope>
    <source>
        <strain evidence="1">F1 hybrid</strain>
    </source>
</reference>
<proteinExistence type="predicted"/>
<evidence type="ECO:0000313" key="2">
    <source>
        <dbReference type="Proteomes" id="UP001057279"/>
    </source>
</evidence>
<name>A0ACB9URX7_9CETA</name>
<organism evidence="1 2">
    <name type="scientific">Ovis ammon polii x Ovis aries</name>
    <dbReference type="NCBI Taxonomy" id="2918886"/>
    <lineage>
        <taxon>Eukaryota</taxon>
        <taxon>Metazoa</taxon>
        <taxon>Chordata</taxon>
        <taxon>Craniata</taxon>
        <taxon>Vertebrata</taxon>
        <taxon>Euteleostomi</taxon>
        <taxon>Mammalia</taxon>
        <taxon>Eutheria</taxon>
        <taxon>Laurasiatheria</taxon>
        <taxon>Artiodactyla</taxon>
        <taxon>Ruminantia</taxon>
        <taxon>Pecora</taxon>
        <taxon>Bovidae</taxon>
        <taxon>Caprinae</taxon>
        <taxon>Ovis</taxon>
    </lineage>
</organism>
<accession>A0ACB9URX7</accession>
<comment type="caution">
    <text evidence="1">The sequence shown here is derived from an EMBL/GenBank/DDBJ whole genome shotgun (WGS) entry which is preliminary data.</text>
</comment>
<gene>
    <name evidence="1" type="ORF">MJG53_011257</name>
</gene>
<keyword evidence="2" id="KW-1185">Reference proteome</keyword>
<dbReference type="EMBL" id="CM043037">
    <property type="protein sequence ID" value="KAI4578402.1"/>
    <property type="molecule type" value="Genomic_DNA"/>
</dbReference>
<protein>
    <submittedName>
        <fullName evidence="1">Uncharacterized protein</fullName>
    </submittedName>
</protein>
<evidence type="ECO:0000313" key="1">
    <source>
        <dbReference type="EMBL" id="KAI4578402.1"/>
    </source>
</evidence>
<dbReference type="Proteomes" id="UP001057279">
    <property type="component" value="Linkage Group LG12"/>
</dbReference>
<sequence length="288" mass="32425">MLNLPQGHPASTVLTYMLDAPAGKRCLVSALDGLPCVGVSFRRRHLAPNVGHDGTERFPLPDYRIKDHIFLTHCHMSALGLEPRTQTQTIAALCCANVTVNSGRFSSMENLLEDEDEGSMEQCRAETGEKPSPKCIGKSQKTTSAFDNQSKSTKRYNEAHIAGMRQDLKHFHDFQAALRAPGSMLLDPALLLTQEHQNLPTLEMNCSLNVKFDPKTIKLIWDYEKNATYGEYALIHKEKRQIKKKLKDKEYQCAFPDCSLHGKLKKIKDNSFFVWLLIQKLPNVGEVA</sequence>